<name>A0A7K1SV10_9SPHI</name>
<comment type="caution">
    <text evidence="1">The sequence shown here is derived from an EMBL/GenBank/DDBJ whole genome shotgun (WGS) entry which is preliminary data.</text>
</comment>
<dbReference type="InterPro" id="IPR015943">
    <property type="entry name" value="WD40/YVTN_repeat-like_dom_sf"/>
</dbReference>
<dbReference type="EMBL" id="WPIK01000005">
    <property type="protein sequence ID" value="MVN21166.1"/>
    <property type="molecule type" value="Genomic_DNA"/>
</dbReference>
<evidence type="ECO:0000313" key="2">
    <source>
        <dbReference type="Proteomes" id="UP000462014"/>
    </source>
</evidence>
<protein>
    <submittedName>
        <fullName evidence="1">Glutaminyl-peptide cyclotransferase</fullName>
    </submittedName>
</protein>
<dbReference type="InterPro" id="IPR011044">
    <property type="entry name" value="Quino_amine_DH_bsu"/>
</dbReference>
<proteinExistence type="predicted"/>
<dbReference type="Proteomes" id="UP000462014">
    <property type="component" value="Unassembled WGS sequence"/>
</dbReference>
<dbReference type="SUPFAM" id="SSF50969">
    <property type="entry name" value="YVTN repeat-like/Quinoprotein amine dehydrogenase"/>
    <property type="match status" value="1"/>
</dbReference>
<evidence type="ECO:0000313" key="1">
    <source>
        <dbReference type="EMBL" id="MVN21166.1"/>
    </source>
</evidence>
<dbReference type="PROSITE" id="PS51257">
    <property type="entry name" value="PROKAR_LIPOPROTEIN"/>
    <property type="match status" value="1"/>
</dbReference>
<keyword evidence="2" id="KW-1185">Reference proteome</keyword>
<dbReference type="PANTHER" id="PTHR31270">
    <property type="entry name" value="GLUTAMINYL-PEPTIDE CYCLOTRANSFERASE"/>
    <property type="match status" value="1"/>
</dbReference>
<dbReference type="Pfam" id="PF05096">
    <property type="entry name" value="Glu_cyclase_2"/>
    <property type="match status" value="1"/>
</dbReference>
<gene>
    <name evidence="1" type="ORF">GO621_06420</name>
</gene>
<organism evidence="1 2">
    <name type="scientific">Mucilaginibacter arboris</name>
    <dbReference type="NCBI Taxonomy" id="2682090"/>
    <lineage>
        <taxon>Bacteria</taxon>
        <taxon>Pseudomonadati</taxon>
        <taxon>Bacteroidota</taxon>
        <taxon>Sphingobacteriia</taxon>
        <taxon>Sphingobacteriales</taxon>
        <taxon>Sphingobacteriaceae</taxon>
        <taxon>Mucilaginibacter</taxon>
    </lineage>
</organism>
<dbReference type="InterPro" id="IPR007788">
    <property type="entry name" value="QCT"/>
</dbReference>
<dbReference type="Gene3D" id="2.130.10.10">
    <property type="entry name" value="YVTN repeat-like/Quinoprotein amine dehydrogenase"/>
    <property type="match status" value="1"/>
</dbReference>
<dbReference type="AlphaFoldDB" id="A0A7K1SV10"/>
<dbReference type="PANTHER" id="PTHR31270:SF1">
    <property type="entry name" value="GLUTAMINYL-PEPTIDE CYCLOTRANSFERASE"/>
    <property type="match status" value="1"/>
</dbReference>
<accession>A0A7K1SV10</accession>
<reference evidence="1 2" key="1">
    <citation type="submission" date="2019-12" db="EMBL/GenBank/DDBJ databases">
        <title>Mucilaginibacter sp. HMF7410 genome sequencing and assembly.</title>
        <authorList>
            <person name="Kang H."/>
            <person name="Cha I."/>
            <person name="Kim H."/>
            <person name="Joh K."/>
        </authorList>
    </citation>
    <scope>NUCLEOTIDE SEQUENCE [LARGE SCALE GENOMIC DNA]</scope>
    <source>
        <strain evidence="1 2">HMF7410</strain>
    </source>
</reference>
<keyword evidence="1" id="KW-0808">Transferase</keyword>
<sequence>MNKKIILLSFCTVLSLYACRNKTNNQEDNASLSINLEAGSNVSAGKDVLLQINAPQGYQVDSVVYQLDNNRLGAKKDLSAFTLKTDTLPLGIKQITATVYQGKSGTPVSTNIVLLAAKAPEELTYQVEKVFPHDTACYTEGLEYHNGFFYESGGDYGHSSLRKVDVATGRVLQSVKLNPLYFGEGITMISDKIIQLTYKEQIGFVYDAKTFKQLSTFSYTVGREGWGLCFDGKRILNTDGSNRIYFLDKNKYTLTGSIDVYDDKGQIDNLNELEYIDGKIYANVYTKDTILAINPKTGAVMQRIDMKNIYPMEQRPANTDPGNDVLNGIAYDAATNRIFVTGKKWGKLFQVKFMKKGV</sequence>
<dbReference type="GO" id="GO:0016603">
    <property type="term" value="F:glutaminyl-peptide cyclotransferase activity"/>
    <property type="evidence" value="ECO:0007669"/>
    <property type="project" value="InterPro"/>
</dbReference>
<dbReference type="RefSeq" id="WP_157565299.1">
    <property type="nucleotide sequence ID" value="NZ_WPIK01000005.1"/>
</dbReference>